<keyword evidence="2" id="KW-0812">Transmembrane</keyword>
<feature type="transmembrane region" description="Helical" evidence="2">
    <location>
        <begin position="139"/>
        <end position="165"/>
    </location>
</feature>
<evidence type="ECO:0008006" key="5">
    <source>
        <dbReference type="Google" id="ProtNLM"/>
    </source>
</evidence>
<evidence type="ECO:0000256" key="1">
    <source>
        <dbReference type="SAM" id="MobiDB-lite"/>
    </source>
</evidence>
<feature type="region of interest" description="Disordered" evidence="1">
    <location>
        <begin position="188"/>
        <end position="213"/>
    </location>
</feature>
<evidence type="ECO:0000313" key="3">
    <source>
        <dbReference type="EMBL" id="KAH7125959.1"/>
    </source>
</evidence>
<reference evidence="3" key="1">
    <citation type="journal article" date="2021" name="Nat. Commun.">
        <title>Genetic determinants of endophytism in the Arabidopsis root mycobiome.</title>
        <authorList>
            <person name="Mesny F."/>
            <person name="Miyauchi S."/>
            <person name="Thiergart T."/>
            <person name="Pickel B."/>
            <person name="Atanasova L."/>
            <person name="Karlsson M."/>
            <person name="Huettel B."/>
            <person name="Barry K.W."/>
            <person name="Haridas S."/>
            <person name="Chen C."/>
            <person name="Bauer D."/>
            <person name="Andreopoulos W."/>
            <person name="Pangilinan J."/>
            <person name="LaButti K."/>
            <person name="Riley R."/>
            <person name="Lipzen A."/>
            <person name="Clum A."/>
            <person name="Drula E."/>
            <person name="Henrissat B."/>
            <person name="Kohler A."/>
            <person name="Grigoriev I.V."/>
            <person name="Martin F.M."/>
            <person name="Hacquard S."/>
        </authorList>
    </citation>
    <scope>NUCLEOTIDE SEQUENCE</scope>
    <source>
        <strain evidence="3">MPI-CAGE-AT-0147</strain>
    </source>
</reference>
<accession>A0A9P9INW3</accession>
<comment type="caution">
    <text evidence="3">The sequence shown here is derived from an EMBL/GenBank/DDBJ whole genome shotgun (WGS) entry which is preliminary data.</text>
</comment>
<protein>
    <recommendedName>
        <fullName evidence="5">MARVEL domain-containing protein</fullName>
    </recommendedName>
</protein>
<dbReference type="EMBL" id="JAGMUV010000020">
    <property type="protein sequence ID" value="KAH7125959.1"/>
    <property type="molecule type" value="Genomic_DNA"/>
</dbReference>
<evidence type="ECO:0000256" key="2">
    <source>
        <dbReference type="SAM" id="Phobius"/>
    </source>
</evidence>
<dbReference type="Proteomes" id="UP000738349">
    <property type="component" value="Unassembled WGS sequence"/>
</dbReference>
<sequence>MAGLICLQWLLRGVQLGSSALILAVYSYFLATLAAHKFHITTSIRAVEGISGSGTLYGLLGVLLVCCLGNIPLVSLIAIILDVGFFACFIYVAVANKHGAGSCRGEVDTPYGRGLAGDKVKGRRRGSLALPRYRVACQLQTACLAAAIIAVVIFFVSIIVSVALARQHYKTNRRENYGYGYSERGLMDRSSQREPLATVQDDLPMHPQPEEMDNSQREYVYRGLHTQDDGISDNHYLAPGHGARPYHSSPPYPV</sequence>
<keyword evidence="2" id="KW-0472">Membrane</keyword>
<proteinExistence type="predicted"/>
<evidence type="ECO:0000313" key="4">
    <source>
        <dbReference type="Proteomes" id="UP000738349"/>
    </source>
</evidence>
<keyword evidence="4" id="KW-1185">Reference proteome</keyword>
<dbReference type="AlphaFoldDB" id="A0A9P9INW3"/>
<feature type="region of interest" description="Disordered" evidence="1">
    <location>
        <begin position="231"/>
        <end position="254"/>
    </location>
</feature>
<organism evidence="3 4">
    <name type="scientific">Dactylonectria macrodidyma</name>
    <dbReference type="NCBI Taxonomy" id="307937"/>
    <lineage>
        <taxon>Eukaryota</taxon>
        <taxon>Fungi</taxon>
        <taxon>Dikarya</taxon>
        <taxon>Ascomycota</taxon>
        <taxon>Pezizomycotina</taxon>
        <taxon>Sordariomycetes</taxon>
        <taxon>Hypocreomycetidae</taxon>
        <taxon>Hypocreales</taxon>
        <taxon>Nectriaceae</taxon>
        <taxon>Dactylonectria</taxon>
    </lineage>
</organism>
<name>A0A9P9INW3_9HYPO</name>
<gene>
    <name evidence="3" type="ORF">EDB81DRAFT_860627</name>
</gene>
<feature type="transmembrane region" description="Helical" evidence="2">
    <location>
        <begin position="16"/>
        <end position="35"/>
    </location>
</feature>
<keyword evidence="2" id="KW-1133">Transmembrane helix</keyword>
<feature type="transmembrane region" description="Helical" evidence="2">
    <location>
        <begin position="56"/>
        <end position="81"/>
    </location>
</feature>
<dbReference type="OrthoDB" id="5342507at2759"/>